<feature type="transmembrane region" description="Helical" evidence="7">
    <location>
        <begin position="100"/>
        <end position="119"/>
    </location>
</feature>
<dbReference type="Proteomes" id="UP000019140">
    <property type="component" value="Unassembled WGS sequence"/>
</dbReference>
<dbReference type="AlphaFoldDB" id="W4M7Y4"/>
<comment type="similarity">
    <text evidence="2">Belongs to the peptidase S54 family.</text>
</comment>
<proteinExistence type="inferred from homology"/>
<evidence type="ECO:0000313" key="10">
    <source>
        <dbReference type="Proteomes" id="UP000019140"/>
    </source>
</evidence>
<dbReference type="SUPFAM" id="SSF144091">
    <property type="entry name" value="Rhomboid-like"/>
    <property type="match status" value="1"/>
</dbReference>
<evidence type="ECO:0000256" key="7">
    <source>
        <dbReference type="SAM" id="Phobius"/>
    </source>
</evidence>
<evidence type="ECO:0000313" key="9">
    <source>
        <dbReference type="EMBL" id="ETX05757.1"/>
    </source>
</evidence>
<feature type="transmembrane region" description="Helical" evidence="7">
    <location>
        <begin position="156"/>
        <end position="177"/>
    </location>
</feature>
<gene>
    <name evidence="9" type="ORF">ETSY2_21090</name>
</gene>
<sequence length="241" mass="26828">MIPIRDTIPSARFPAVTIGLICVNAVVFIVELNLGPRGLDYLFLHWGIVPLRFTHPRLDANYFTLLSSIFLHGGWMHIIGNMWSLWIFGDNVEDRMGRMGFLIFYILSGLAAGIGHVATNPASPVPTVGASGAIAGVMGAYLLLFPHARVVTIIPIFIFFQLIEVPAVVFLGIWFVIQLFSGTLSLATAGASAGGVAWWAHIGGFIVGVLWALPLRRRNRTLLSERRQRSYRYYDDNDDWW</sequence>
<keyword evidence="5 7" id="KW-1133">Transmembrane helix</keyword>
<name>W4M7Y4_9BACT</name>
<protein>
    <recommendedName>
        <fullName evidence="8">Peptidase S54 rhomboid domain-containing protein</fullName>
    </recommendedName>
</protein>
<dbReference type="Gene3D" id="1.20.1540.10">
    <property type="entry name" value="Rhomboid-like"/>
    <property type="match status" value="1"/>
</dbReference>
<dbReference type="FunFam" id="1.20.1540.10:FF:000027">
    <property type="entry name" value="Rhomboid family intramembrane serine protease"/>
    <property type="match status" value="1"/>
</dbReference>
<feature type="domain" description="Peptidase S54 rhomboid" evidence="8">
    <location>
        <begin position="61"/>
        <end position="217"/>
    </location>
</feature>
<evidence type="ECO:0000259" key="8">
    <source>
        <dbReference type="Pfam" id="PF01694"/>
    </source>
</evidence>
<dbReference type="GO" id="GO:0016020">
    <property type="term" value="C:membrane"/>
    <property type="evidence" value="ECO:0007669"/>
    <property type="project" value="UniProtKB-SubCell"/>
</dbReference>
<keyword evidence="10" id="KW-1185">Reference proteome</keyword>
<dbReference type="HOGENOM" id="CLU_055068_5_1_7"/>
<dbReference type="PANTHER" id="PTHR43731:SF14">
    <property type="entry name" value="PRESENILIN-ASSOCIATED RHOMBOID-LIKE PROTEIN, MITOCHONDRIAL"/>
    <property type="match status" value="1"/>
</dbReference>
<keyword evidence="6 7" id="KW-0472">Membrane</keyword>
<evidence type="ECO:0000256" key="5">
    <source>
        <dbReference type="ARBA" id="ARBA00022989"/>
    </source>
</evidence>
<dbReference type="PATRIC" id="fig|1429439.4.peg.3582"/>
<dbReference type="InterPro" id="IPR050925">
    <property type="entry name" value="Rhomboid_protease_S54"/>
</dbReference>
<evidence type="ECO:0000256" key="1">
    <source>
        <dbReference type="ARBA" id="ARBA00004141"/>
    </source>
</evidence>
<accession>W4M7Y4</accession>
<dbReference type="EMBL" id="AZHX01000875">
    <property type="protein sequence ID" value="ETX05757.1"/>
    <property type="molecule type" value="Genomic_DNA"/>
</dbReference>
<reference evidence="9 10" key="1">
    <citation type="journal article" date="2014" name="Nature">
        <title>An environmental bacterial taxon with a large and distinct metabolic repertoire.</title>
        <authorList>
            <person name="Wilson M.C."/>
            <person name="Mori T."/>
            <person name="Ruckert C."/>
            <person name="Uria A.R."/>
            <person name="Helf M.J."/>
            <person name="Takada K."/>
            <person name="Gernert C."/>
            <person name="Steffens U.A."/>
            <person name="Heycke N."/>
            <person name="Schmitt S."/>
            <person name="Rinke C."/>
            <person name="Helfrich E.J."/>
            <person name="Brachmann A.O."/>
            <person name="Gurgui C."/>
            <person name="Wakimoto T."/>
            <person name="Kracht M."/>
            <person name="Crusemann M."/>
            <person name="Hentschel U."/>
            <person name="Abe I."/>
            <person name="Matsunaga S."/>
            <person name="Kalinowski J."/>
            <person name="Takeyama H."/>
            <person name="Piel J."/>
        </authorList>
    </citation>
    <scope>NUCLEOTIDE SEQUENCE [LARGE SCALE GENOMIC DNA]</scope>
    <source>
        <strain evidence="10">TSY2</strain>
    </source>
</reference>
<evidence type="ECO:0000256" key="2">
    <source>
        <dbReference type="ARBA" id="ARBA00009045"/>
    </source>
</evidence>
<feature type="transmembrane region" description="Helical" evidence="7">
    <location>
        <begin position="62"/>
        <end position="88"/>
    </location>
</feature>
<keyword evidence="4" id="KW-0378">Hydrolase</keyword>
<evidence type="ECO:0000256" key="3">
    <source>
        <dbReference type="ARBA" id="ARBA00022692"/>
    </source>
</evidence>
<organism evidence="9 10">
    <name type="scientific">Candidatus Entotheonella gemina</name>
    <dbReference type="NCBI Taxonomy" id="1429439"/>
    <lineage>
        <taxon>Bacteria</taxon>
        <taxon>Pseudomonadati</taxon>
        <taxon>Nitrospinota/Tectimicrobiota group</taxon>
        <taxon>Candidatus Tectimicrobiota</taxon>
        <taxon>Candidatus Entotheonellia</taxon>
        <taxon>Candidatus Entotheonellales</taxon>
        <taxon>Candidatus Entotheonellaceae</taxon>
        <taxon>Candidatus Entotheonella</taxon>
    </lineage>
</organism>
<dbReference type="Pfam" id="PF01694">
    <property type="entry name" value="Rhomboid"/>
    <property type="match status" value="1"/>
</dbReference>
<keyword evidence="3 7" id="KW-0812">Transmembrane</keyword>
<comment type="subcellular location">
    <subcellularLocation>
        <location evidence="1">Membrane</location>
        <topology evidence="1">Multi-pass membrane protein</topology>
    </subcellularLocation>
</comment>
<comment type="caution">
    <text evidence="9">The sequence shown here is derived from an EMBL/GenBank/DDBJ whole genome shotgun (WGS) entry which is preliminary data.</text>
</comment>
<feature type="transmembrane region" description="Helical" evidence="7">
    <location>
        <begin position="125"/>
        <end position="144"/>
    </location>
</feature>
<feature type="transmembrane region" description="Helical" evidence="7">
    <location>
        <begin position="12"/>
        <end position="30"/>
    </location>
</feature>
<evidence type="ECO:0000256" key="6">
    <source>
        <dbReference type="ARBA" id="ARBA00023136"/>
    </source>
</evidence>
<evidence type="ECO:0000256" key="4">
    <source>
        <dbReference type="ARBA" id="ARBA00022801"/>
    </source>
</evidence>
<dbReference type="InterPro" id="IPR035952">
    <property type="entry name" value="Rhomboid-like_sf"/>
</dbReference>
<dbReference type="GO" id="GO:0004252">
    <property type="term" value="F:serine-type endopeptidase activity"/>
    <property type="evidence" value="ECO:0007669"/>
    <property type="project" value="InterPro"/>
</dbReference>
<feature type="transmembrane region" description="Helical" evidence="7">
    <location>
        <begin position="197"/>
        <end position="215"/>
    </location>
</feature>
<dbReference type="PANTHER" id="PTHR43731">
    <property type="entry name" value="RHOMBOID PROTEASE"/>
    <property type="match status" value="1"/>
</dbReference>
<dbReference type="InterPro" id="IPR022764">
    <property type="entry name" value="Peptidase_S54_rhomboid_dom"/>
</dbReference>